<dbReference type="Pfam" id="PF02075">
    <property type="entry name" value="RuvC"/>
    <property type="match status" value="1"/>
</dbReference>
<dbReference type="InterPro" id="IPR002176">
    <property type="entry name" value="X-over_junc_endoDNase_RuvC"/>
</dbReference>
<keyword evidence="7" id="KW-0255">Endonuclease</keyword>
<evidence type="ECO:0000256" key="6">
    <source>
        <dbReference type="ARBA" id="ARBA00023204"/>
    </source>
</evidence>
<dbReference type="GO" id="GO:0006281">
    <property type="term" value="P:DNA repair"/>
    <property type="evidence" value="ECO:0007669"/>
    <property type="project" value="UniProtKB-KW"/>
</dbReference>
<protein>
    <submittedName>
        <fullName evidence="7">Holliday junction resolvasome RuvABC endonuclease subunit</fullName>
    </submittedName>
</protein>
<keyword evidence="8" id="KW-1185">Reference proteome</keyword>
<evidence type="ECO:0000256" key="2">
    <source>
        <dbReference type="ARBA" id="ARBA00022763"/>
    </source>
</evidence>
<keyword evidence="6" id="KW-0234">DNA repair</keyword>
<keyword evidence="4" id="KW-0238">DNA-binding</keyword>
<dbReference type="AlphaFoldDB" id="A0A1I0LTX5"/>
<organism evidence="7 8">
    <name type="scientific">Nonomuraea wenchangensis</name>
    <dbReference type="NCBI Taxonomy" id="568860"/>
    <lineage>
        <taxon>Bacteria</taxon>
        <taxon>Bacillati</taxon>
        <taxon>Actinomycetota</taxon>
        <taxon>Actinomycetes</taxon>
        <taxon>Streptosporangiales</taxon>
        <taxon>Streptosporangiaceae</taxon>
        <taxon>Nonomuraea</taxon>
    </lineage>
</organism>
<dbReference type="SUPFAM" id="SSF53098">
    <property type="entry name" value="Ribonuclease H-like"/>
    <property type="match status" value="1"/>
</dbReference>
<evidence type="ECO:0000256" key="3">
    <source>
        <dbReference type="ARBA" id="ARBA00022842"/>
    </source>
</evidence>
<proteinExistence type="inferred from homology"/>
<dbReference type="EMBL" id="FOHX01000027">
    <property type="protein sequence ID" value="SEU46405.1"/>
    <property type="molecule type" value="Genomic_DNA"/>
</dbReference>
<reference evidence="7 8" key="1">
    <citation type="submission" date="2016-10" db="EMBL/GenBank/DDBJ databases">
        <authorList>
            <person name="de Groot N.N."/>
        </authorList>
    </citation>
    <scope>NUCLEOTIDE SEQUENCE [LARGE SCALE GENOMIC DNA]</scope>
    <source>
        <strain evidence="7 8">CGMCC 4.5598</strain>
    </source>
</reference>
<dbReference type="Gene3D" id="3.30.420.10">
    <property type="entry name" value="Ribonuclease H-like superfamily/Ribonuclease H"/>
    <property type="match status" value="1"/>
</dbReference>
<evidence type="ECO:0000256" key="1">
    <source>
        <dbReference type="ARBA" id="ARBA00009518"/>
    </source>
</evidence>
<keyword evidence="7" id="KW-0378">Hydrolase</keyword>
<dbReference type="Proteomes" id="UP000199361">
    <property type="component" value="Unassembled WGS sequence"/>
</dbReference>
<gene>
    <name evidence="7" type="ORF">SAMN05421811_12725</name>
</gene>
<name>A0A1I0LTX5_9ACTN</name>
<keyword evidence="3" id="KW-0460">Magnesium</keyword>
<dbReference type="InterPro" id="IPR036397">
    <property type="entry name" value="RNaseH_sf"/>
</dbReference>
<dbReference type="InterPro" id="IPR012337">
    <property type="entry name" value="RNaseH-like_sf"/>
</dbReference>
<keyword evidence="2" id="KW-0227">DNA damage</keyword>
<keyword evidence="5" id="KW-0233">DNA recombination</keyword>
<comment type="similarity">
    <text evidence="1">Belongs to the RuvC family.</text>
</comment>
<evidence type="ECO:0000313" key="7">
    <source>
        <dbReference type="EMBL" id="SEU46405.1"/>
    </source>
</evidence>
<evidence type="ECO:0000256" key="4">
    <source>
        <dbReference type="ARBA" id="ARBA00023125"/>
    </source>
</evidence>
<evidence type="ECO:0000313" key="8">
    <source>
        <dbReference type="Proteomes" id="UP000199361"/>
    </source>
</evidence>
<dbReference type="STRING" id="568860.SAMN05421811_12725"/>
<dbReference type="GO" id="GO:0004520">
    <property type="term" value="F:DNA endonuclease activity"/>
    <property type="evidence" value="ECO:0007669"/>
    <property type="project" value="InterPro"/>
</dbReference>
<evidence type="ECO:0000256" key="5">
    <source>
        <dbReference type="ARBA" id="ARBA00023172"/>
    </source>
</evidence>
<sequence length="185" mass="20245">MTTPPCVAGLDQAAEKTGLALPDGSTRLITAPRVRVRRGEKRTLADNMRRMDHVDAECARLIIGAGTEAIGIEDYAFTKQSSATHRLAEIGGSVRLACWRAGIAIAVINIKHLKQYATGDADASKKQMGDAALRFAGARFPSEDECDAAWARWLILDRLGHPEVHVPDEHRHVLDHVTLHRKEGP</sequence>
<keyword evidence="7" id="KW-0540">Nuclease</keyword>
<dbReference type="RefSeq" id="WP_091094000.1">
    <property type="nucleotide sequence ID" value="NZ_FOHX01000027.1"/>
</dbReference>
<accession>A0A1I0LTX5</accession>
<dbReference type="GO" id="GO:0003677">
    <property type="term" value="F:DNA binding"/>
    <property type="evidence" value="ECO:0007669"/>
    <property type="project" value="UniProtKB-KW"/>
</dbReference>
<dbReference type="OrthoDB" id="3359450at2"/>
<dbReference type="GO" id="GO:0006310">
    <property type="term" value="P:DNA recombination"/>
    <property type="evidence" value="ECO:0007669"/>
    <property type="project" value="UniProtKB-KW"/>
</dbReference>